<gene>
    <name evidence="6" type="primary">mtnB</name>
    <name evidence="8" type="ORF">GFN93_12550</name>
</gene>
<dbReference type="Proteomes" id="UP000469421">
    <property type="component" value="Unassembled WGS sequence"/>
</dbReference>
<dbReference type="EMBL" id="WIRE01000001">
    <property type="protein sequence ID" value="MQX54082.1"/>
    <property type="molecule type" value="Genomic_DNA"/>
</dbReference>
<feature type="binding site" evidence="6">
    <location>
        <position position="101"/>
    </location>
    <ligand>
        <name>Zn(2+)</name>
        <dbReference type="ChEBI" id="CHEBI:29105"/>
    </ligand>
</feature>
<dbReference type="GO" id="GO:0005737">
    <property type="term" value="C:cytoplasm"/>
    <property type="evidence" value="ECO:0007669"/>
    <property type="project" value="UniProtKB-UniRule"/>
</dbReference>
<keyword evidence="9" id="KW-1185">Reference proteome</keyword>
<evidence type="ECO:0000256" key="3">
    <source>
        <dbReference type="ARBA" id="ARBA00022833"/>
    </source>
</evidence>
<evidence type="ECO:0000256" key="4">
    <source>
        <dbReference type="ARBA" id="ARBA00023167"/>
    </source>
</evidence>
<dbReference type="HAMAP" id="MF_01677">
    <property type="entry name" value="Salvage_MtnB"/>
    <property type="match status" value="1"/>
</dbReference>
<comment type="caution">
    <text evidence="8">The sequence shown here is derived from an EMBL/GenBank/DDBJ whole genome shotgun (WGS) entry which is preliminary data.</text>
</comment>
<dbReference type="GO" id="GO:0008270">
    <property type="term" value="F:zinc ion binding"/>
    <property type="evidence" value="ECO:0007669"/>
    <property type="project" value="UniProtKB-UniRule"/>
</dbReference>
<comment type="similarity">
    <text evidence="6">Belongs to the aldolase class II family. MtnB subfamily.</text>
</comment>
<feature type="domain" description="Class II aldolase/adducin N-terminal" evidence="7">
    <location>
        <begin position="16"/>
        <end position="203"/>
    </location>
</feature>
<dbReference type="InterPro" id="IPR017714">
    <property type="entry name" value="MethylthioRu-1-P_deHdtase_MtnB"/>
</dbReference>
<sequence length="211" mass="23207">MIERPYSTADFREASRALAAIGQRIYGNGWSPATSSNYSVRLNDQYAAVTQSGKDKGMLRETDIMAVDMQGQAASAGKPSAETLLHTQLYRRYDKVGAVLHTHSHASTVLTMHWPANTITLDGYELLKALDGITTHESRLNIPVFDNTQDIAALADKVDAAMDNGDASHAYLIRGHGLYTWAADLPTCYRQLEALEVLLAIELDRRRLSGV</sequence>
<dbReference type="RefSeq" id="WP_153501400.1">
    <property type="nucleotide sequence ID" value="NZ_WIRE01000001.1"/>
</dbReference>
<name>A0A6N7LUS4_9GAMM</name>
<dbReference type="SMART" id="SM01007">
    <property type="entry name" value="Aldolase_II"/>
    <property type="match status" value="1"/>
</dbReference>
<dbReference type="PANTHER" id="PTHR10640:SF7">
    <property type="entry name" value="METHYLTHIORIBULOSE-1-PHOSPHATE DEHYDRATASE"/>
    <property type="match status" value="1"/>
</dbReference>
<dbReference type="GO" id="GO:0046570">
    <property type="term" value="F:methylthioribulose 1-phosphate dehydratase activity"/>
    <property type="evidence" value="ECO:0007669"/>
    <property type="project" value="UniProtKB-UniRule"/>
</dbReference>
<feature type="binding site" evidence="6">
    <location>
        <position position="103"/>
    </location>
    <ligand>
        <name>Zn(2+)</name>
        <dbReference type="ChEBI" id="CHEBI:29105"/>
    </ligand>
</feature>
<evidence type="ECO:0000256" key="1">
    <source>
        <dbReference type="ARBA" id="ARBA00022605"/>
    </source>
</evidence>
<accession>A0A6N7LUS4</accession>
<dbReference type="NCBIfam" id="NF006672">
    <property type="entry name" value="PRK09220.1"/>
    <property type="match status" value="1"/>
</dbReference>
<comment type="pathway">
    <text evidence="6">Amino-acid biosynthesis; L-methionine biosynthesis via salvage pathway; L-methionine from S-methyl-5-thio-alpha-D-ribose 1-phosphate: step 2/6.</text>
</comment>
<reference evidence="8 9" key="1">
    <citation type="submission" date="2019-10" db="EMBL/GenBank/DDBJ databases">
        <title>Alcanivorax sp.PA15-N-34 draft genome sequence.</title>
        <authorList>
            <person name="Liao X."/>
            <person name="Shao Z."/>
        </authorList>
    </citation>
    <scope>NUCLEOTIDE SEQUENCE [LARGE SCALE GENOMIC DNA]</scope>
    <source>
        <strain evidence="8 9">PA15-N-34</strain>
    </source>
</reference>
<dbReference type="SUPFAM" id="SSF53639">
    <property type="entry name" value="AraD/HMP-PK domain-like"/>
    <property type="match status" value="1"/>
</dbReference>
<dbReference type="NCBIfam" id="TIGR03328">
    <property type="entry name" value="salvage_mtnB"/>
    <property type="match status" value="1"/>
</dbReference>
<dbReference type="EC" id="4.2.1.109" evidence="6"/>
<evidence type="ECO:0000313" key="9">
    <source>
        <dbReference type="Proteomes" id="UP000469421"/>
    </source>
</evidence>
<evidence type="ECO:0000256" key="6">
    <source>
        <dbReference type="HAMAP-Rule" id="MF_01677"/>
    </source>
</evidence>
<dbReference type="GO" id="GO:0005996">
    <property type="term" value="P:monosaccharide metabolic process"/>
    <property type="evidence" value="ECO:0007669"/>
    <property type="project" value="UniProtKB-ARBA"/>
</dbReference>
<evidence type="ECO:0000256" key="2">
    <source>
        <dbReference type="ARBA" id="ARBA00022723"/>
    </source>
</evidence>
<dbReference type="AlphaFoldDB" id="A0A6N7LUS4"/>
<dbReference type="PANTHER" id="PTHR10640">
    <property type="entry name" value="METHYLTHIORIBULOSE-1-PHOSPHATE DEHYDRATASE"/>
    <property type="match status" value="1"/>
</dbReference>
<organism evidence="8 9">
    <name type="scientific">Alcanivorax sediminis</name>
    <dbReference type="NCBI Taxonomy" id="2663008"/>
    <lineage>
        <taxon>Bacteria</taxon>
        <taxon>Pseudomonadati</taxon>
        <taxon>Pseudomonadota</taxon>
        <taxon>Gammaproteobacteria</taxon>
        <taxon>Oceanospirillales</taxon>
        <taxon>Alcanivoracaceae</taxon>
        <taxon>Alcanivorax</taxon>
    </lineage>
</organism>
<keyword evidence="2 6" id="KW-0479">Metal-binding</keyword>
<proteinExistence type="inferred from homology"/>
<keyword evidence="3 6" id="KW-0862">Zinc</keyword>
<comment type="function">
    <text evidence="6">Catalyzes the dehydration of methylthioribulose-1-phosphate (MTRu-1-P) into 2,3-diketo-5-methylthiopentyl-1-phosphate (DK-MTP-1-P).</text>
</comment>
<protein>
    <recommendedName>
        <fullName evidence="6">Methylthioribulose-1-phosphate dehydratase</fullName>
        <shortName evidence="6">MTRu-1-P dehydratase</shortName>
        <ecNumber evidence="6">4.2.1.109</ecNumber>
    </recommendedName>
</protein>
<evidence type="ECO:0000259" key="7">
    <source>
        <dbReference type="SMART" id="SM01007"/>
    </source>
</evidence>
<keyword evidence="5 6" id="KW-0456">Lyase</keyword>
<dbReference type="InterPro" id="IPR001303">
    <property type="entry name" value="Aldolase_II/adducin_N"/>
</dbReference>
<comment type="catalytic activity">
    <reaction evidence="6">
        <text>5-(methylsulfanyl)-D-ribulose 1-phosphate = 5-methylsulfanyl-2,3-dioxopentyl phosphate + H2O</text>
        <dbReference type="Rhea" id="RHEA:15549"/>
        <dbReference type="ChEBI" id="CHEBI:15377"/>
        <dbReference type="ChEBI" id="CHEBI:58548"/>
        <dbReference type="ChEBI" id="CHEBI:58828"/>
        <dbReference type="EC" id="4.2.1.109"/>
    </reaction>
</comment>
<evidence type="ECO:0000256" key="5">
    <source>
        <dbReference type="ARBA" id="ARBA00023239"/>
    </source>
</evidence>
<dbReference type="InterPro" id="IPR036409">
    <property type="entry name" value="Aldolase_II/adducin_N_sf"/>
</dbReference>
<dbReference type="Gene3D" id="3.40.225.10">
    <property type="entry name" value="Class II aldolase/adducin N-terminal domain"/>
    <property type="match status" value="1"/>
</dbReference>
<dbReference type="Pfam" id="PF00596">
    <property type="entry name" value="Aldolase_II"/>
    <property type="match status" value="1"/>
</dbReference>
<dbReference type="GO" id="GO:0019509">
    <property type="term" value="P:L-methionine salvage from methylthioadenosine"/>
    <property type="evidence" value="ECO:0007669"/>
    <property type="project" value="UniProtKB-UniRule"/>
</dbReference>
<dbReference type="UniPathway" id="UPA00904">
    <property type="reaction ID" value="UER00875"/>
</dbReference>
<keyword evidence="4 6" id="KW-0486">Methionine biosynthesis</keyword>
<evidence type="ECO:0000313" key="8">
    <source>
        <dbReference type="EMBL" id="MQX54082.1"/>
    </source>
</evidence>
<keyword evidence="1 6" id="KW-0028">Amino-acid biosynthesis</keyword>
<comment type="cofactor">
    <cofactor evidence="6">
        <name>Zn(2+)</name>
        <dbReference type="ChEBI" id="CHEBI:29105"/>
    </cofactor>
    <text evidence="6">Binds 1 zinc ion per subunit.</text>
</comment>